<gene>
    <name evidence="2" type="ORF">MEDL_41742</name>
</gene>
<evidence type="ECO:0000313" key="2">
    <source>
        <dbReference type="EMBL" id="CAG2228821.1"/>
    </source>
</evidence>
<name>A0A8S3TEG0_MYTED</name>
<sequence length="1201" mass="135038">MPFTLRDNATTILQNFYHRPKHQNSEDEKQAIILAAAKLIKSDIRSVETSKEYYPFPSDIASIDQNLQYVPDSLRLLMKTIFVEKDSKLKIASIGQAVMQASRPRILLTPLQLGLGIQLHHNFASRFLVSTIHSLGFCTSYSEIQRFESSAAISQGIDLPGDVSNSFIQFVADNVDHNIRTLDGNDTFHGMGLIAGITPGTMKTDAILRRDVSAEDIKSAARINIQYYKPQNDFMAKMSYSELEKIKTIDKTVRLDLLSLVVWPLKNPTPGWSGTMQMVHKGEYPGKSTVSFLPMIDMSATDMSCIYSTLTFVCNLATRYDISPVLTFDQPLYWKALTIVQNEQPNSQLKSLVLRLGGFHTEMSFLGSIGHIMSNSGIQEILELIYAPNAVSHILNGKAVARALRAHMLIDTALHCILTSDIFGIQIPGQEDDDLDQVNENRSEILHKAADLHTELLEGDITTSEACNSTILETIENTMVTQLESKKKNRTSKLWIQYITMVQILRKFIKAERTGDWNLHLDAISAMLPYLAASGHNLYTKSAYVYLMKMQQLPKDHPEVFAAFQKGHHVMRRSERYWAGLSSDLMIEQVLMRSVKTAGGLTRGRGMGDVQRSQWLLSMPACGEMNQAVQDLTGIGYHTSEQHKEESQARQKRDKDDILTVLSFIKDRDPFKGDDSLRNIENGITADSSVNADSAEEVGKGIIQSLVGKNIMDYTFRKKQQLITLGNKTSVKIDGELVEVDPQLLFQRCTAVANTLFDDISVIFQYELCSVPSSLFDSNGLPREAHKSVLSDSIWNLVKSETTEINTEHVKYVLDGGSLIHRIPWVKGQTFTSICESYVQYVIKHYADATIVFDGYPDTPTLKDVTHVRRTKGILAPKVEFTADMPCRSKKEVFLSNSYNKQRFIKMLSLKLEDCNYKVVHAPDDADVTIVQTAVQNAQHSQVIVIGEDTDLLVILCSRSQSDHHNIYFKSEPKQNTLRIRIWDINKTKEKLGKTICNILPVIHAFTGCDTVSHIFGHGKGAVLKKFMSSQYLQEKAMTFLDDSNHNEIAKAGEDIFLHLYGGLELESLDLLRYRKFASKVLVGNIYVQVHSLPPTSNAAKFHSLRTFYQSKIWIQDDVEIHPIDWGWYTSGNKLLPIRSTLPPAPDKLLKIIRCNCKQNCDSKRCTCRKHGIDCSIGCGECRGINCTNSPNLTQCDLTST</sequence>
<dbReference type="PANTHER" id="PTHR46704:SF1">
    <property type="entry name" value="TELOMERE LENGTH REGULATION PROTEIN TEL2 HOMOLOG"/>
    <property type="match status" value="1"/>
</dbReference>
<dbReference type="SMART" id="SM01114">
    <property type="entry name" value="CXC"/>
    <property type="match status" value="1"/>
</dbReference>
<evidence type="ECO:0000313" key="3">
    <source>
        <dbReference type="Proteomes" id="UP000683360"/>
    </source>
</evidence>
<proteinExistence type="predicted"/>
<feature type="domain" description="Tesmin/TSO1-like CXC" evidence="1">
    <location>
        <begin position="1150"/>
        <end position="1193"/>
    </location>
</feature>
<evidence type="ECO:0000259" key="1">
    <source>
        <dbReference type="SMART" id="SM01114"/>
    </source>
</evidence>
<dbReference type="InterPro" id="IPR029060">
    <property type="entry name" value="PIN-like_dom_sf"/>
</dbReference>
<dbReference type="AlphaFoldDB" id="A0A8S3TEG0"/>
<dbReference type="Gene3D" id="3.40.50.1010">
    <property type="entry name" value="5'-nuclease"/>
    <property type="match status" value="1"/>
</dbReference>
<dbReference type="OrthoDB" id="6143200at2759"/>
<accession>A0A8S3TEG0</accession>
<dbReference type="EMBL" id="CAJPWZ010002006">
    <property type="protein sequence ID" value="CAG2228821.1"/>
    <property type="molecule type" value="Genomic_DNA"/>
</dbReference>
<reference evidence="2" key="1">
    <citation type="submission" date="2021-03" db="EMBL/GenBank/DDBJ databases">
        <authorList>
            <person name="Bekaert M."/>
        </authorList>
    </citation>
    <scope>NUCLEOTIDE SEQUENCE</scope>
</reference>
<organism evidence="2 3">
    <name type="scientific">Mytilus edulis</name>
    <name type="common">Blue mussel</name>
    <dbReference type="NCBI Taxonomy" id="6550"/>
    <lineage>
        <taxon>Eukaryota</taxon>
        <taxon>Metazoa</taxon>
        <taxon>Spiralia</taxon>
        <taxon>Lophotrochozoa</taxon>
        <taxon>Mollusca</taxon>
        <taxon>Bivalvia</taxon>
        <taxon>Autobranchia</taxon>
        <taxon>Pteriomorphia</taxon>
        <taxon>Mytilida</taxon>
        <taxon>Mytiloidea</taxon>
        <taxon>Mytilidae</taxon>
        <taxon>Mytilinae</taxon>
        <taxon>Mytilus</taxon>
    </lineage>
</organism>
<dbReference type="PANTHER" id="PTHR46704">
    <property type="entry name" value="CXC DOMAIN-CONTAINING PROTEIN-RELATED"/>
    <property type="match status" value="1"/>
</dbReference>
<comment type="caution">
    <text evidence="2">The sequence shown here is derived from an EMBL/GenBank/DDBJ whole genome shotgun (WGS) entry which is preliminary data.</text>
</comment>
<protein>
    <recommendedName>
        <fullName evidence="1">Tesmin/TSO1-like CXC domain-containing protein</fullName>
    </recommendedName>
</protein>
<keyword evidence="3" id="KW-1185">Reference proteome</keyword>
<dbReference type="InterPro" id="IPR033467">
    <property type="entry name" value="Tesmin/TSO1-like_CXC"/>
</dbReference>
<dbReference type="SUPFAM" id="SSF88723">
    <property type="entry name" value="PIN domain-like"/>
    <property type="match status" value="1"/>
</dbReference>
<dbReference type="Proteomes" id="UP000683360">
    <property type="component" value="Unassembled WGS sequence"/>
</dbReference>